<feature type="compositionally biased region" description="Acidic residues" evidence="7">
    <location>
        <begin position="1"/>
        <end position="19"/>
    </location>
</feature>
<protein>
    <submittedName>
        <fullName evidence="8">Oidioi.mRNA.OKI2018_I69.XSR.g15506.t1.cds</fullName>
    </submittedName>
</protein>
<accession>A0ABN7SD28</accession>
<dbReference type="EMBL" id="OU015569">
    <property type="protein sequence ID" value="CAG5098259.1"/>
    <property type="molecule type" value="Genomic_DNA"/>
</dbReference>
<feature type="compositionally biased region" description="Basic and acidic residues" evidence="7">
    <location>
        <begin position="247"/>
        <end position="257"/>
    </location>
</feature>
<gene>
    <name evidence="8" type="ORF">OKIOD_LOCUS7064</name>
</gene>
<evidence type="ECO:0000256" key="5">
    <source>
        <dbReference type="ARBA" id="ARBA00023054"/>
    </source>
</evidence>
<evidence type="ECO:0000313" key="9">
    <source>
        <dbReference type="Proteomes" id="UP001158576"/>
    </source>
</evidence>
<evidence type="ECO:0000256" key="4">
    <source>
        <dbReference type="ARBA" id="ARBA00022517"/>
    </source>
</evidence>
<feature type="region of interest" description="Disordered" evidence="7">
    <location>
        <begin position="1"/>
        <end position="32"/>
    </location>
</feature>
<feature type="region of interest" description="Disordered" evidence="7">
    <location>
        <begin position="216"/>
        <end position="288"/>
    </location>
</feature>
<keyword evidence="9" id="KW-1185">Reference proteome</keyword>
<dbReference type="PANTHER" id="PTHR13028">
    <property type="entry name" value="RRNA PROCESSING PROTEIN EBNA1-BINDING PROTEIN-RELATED"/>
    <property type="match status" value="1"/>
</dbReference>
<keyword evidence="4" id="KW-0690">Ribosome biogenesis</keyword>
<dbReference type="InterPro" id="IPR008610">
    <property type="entry name" value="Ebp2"/>
</dbReference>
<organism evidence="8 9">
    <name type="scientific">Oikopleura dioica</name>
    <name type="common">Tunicate</name>
    <dbReference type="NCBI Taxonomy" id="34765"/>
    <lineage>
        <taxon>Eukaryota</taxon>
        <taxon>Metazoa</taxon>
        <taxon>Chordata</taxon>
        <taxon>Tunicata</taxon>
        <taxon>Appendicularia</taxon>
        <taxon>Copelata</taxon>
        <taxon>Oikopleuridae</taxon>
        <taxon>Oikopleura</taxon>
    </lineage>
</organism>
<feature type="region of interest" description="Disordered" evidence="7">
    <location>
        <begin position="162"/>
        <end position="198"/>
    </location>
</feature>
<feature type="compositionally biased region" description="Basic residues" evidence="7">
    <location>
        <begin position="261"/>
        <end position="288"/>
    </location>
</feature>
<comment type="function">
    <text evidence="1">Required for the processing of the 27S pre-rRNA.</text>
</comment>
<evidence type="ECO:0000256" key="1">
    <source>
        <dbReference type="ARBA" id="ARBA00003387"/>
    </source>
</evidence>
<evidence type="ECO:0000256" key="3">
    <source>
        <dbReference type="ARBA" id="ARBA00007336"/>
    </source>
</evidence>
<proteinExistence type="inferred from homology"/>
<sequence>MDMDELEFESDSEVGEDMDLDRIPEDQEEDSDEELRVAIATGLIQPGSKITISGQKNKRPDINNVEAIQQKLTALKNKLDWTERLDLTIEMPVEEGEDGVNPLLKDDFAREDHFQKVATEGARIGVIRSKRAGLPLLRPKDYFAEMAKSDEHMGKVKANLLSQKSKIEKRDKIRQMRQQKKFAKDVQKQAKVKKQEERKIAKEEIKMIKKKGEAGIADFNKVKKDPMKKGKKFSKREMKNAKFGFGGKKDKRNDAESHFGGPRKRGPGAKGVRKPQKRLGKSRRQAAK</sequence>
<evidence type="ECO:0000256" key="2">
    <source>
        <dbReference type="ARBA" id="ARBA00004604"/>
    </source>
</evidence>
<keyword evidence="5" id="KW-0175">Coiled coil</keyword>
<dbReference type="PANTHER" id="PTHR13028:SF0">
    <property type="entry name" value="RRNA-PROCESSING PROTEIN EBP2-RELATED"/>
    <property type="match status" value="1"/>
</dbReference>
<evidence type="ECO:0000256" key="6">
    <source>
        <dbReference type="ARBA" id="ARBA00023242"/>
    </source>
</evidence>
<comment type="subcellular location">
    <subcellularLocation>
        <location evidence="2">Nucleus</location>
        <location evidence="2">Nucleolus</location>
    </subcellularLocation>
</comment>
<keyword evidence="6" id="KW-0539">Nucleus</keyword>
<dbReference type="Pfam" id="PF05890">
    <property type="entry name" value="Ebp2"/>
    <property type="match status" value="1"/>
</dbReference>
<feature type="compositionally biased region" description="Basic and acidic residues" evidence="7">
    <location>
        <begin position="165"/>
        <end position="174"/>
    </location>
</feature>
<reference evidence="8 9" key="1">
    <citation type="submission" date="2021-04" db="EMBL/GenBank/DDBJ databases">
        <authorList>
            <person name="Bliznina A."/>
        </authorList>
    </citation>
    <scope>NUCLEOTIDE SEQUENCE [LARGE SCALE GENOMIC DNA]</scope>
</reference>
<evidence type="ECO:0000256" key="7">
    <source>
        <dbReference type="SAM" id="MobiDB-lite"/>
    </source>
</evidence>
<evidence type="ECO:0000313" key="8">
    <source>
        <dbReference type="EMBL" id="CAG5098259.1"/>
    </source>
</evidence>
<feature type="compositionally biased region" description="Basic and acidic residues" evidence="7">
    <location>
        <begin position="182"/>
        <end position="198"/>
    </location>
</feature>
<name>A0ABN7SD28_OIKDI</name>
<dbReference type="Proteomes" id="UP001158576">
    <property type="component" value="Chromosome XSR"/>
</dbReference>
<comment type="similarity">
    <text evidence="3">Belongs to the EBP2 family.</text>
</comment>